<evidence type="ECO:0000313" key="3">
    <source>
        <dbReference type="Proteomes" id="UP001596108"/>
    </source>
</evidence>
<organism evidence="2 3">
    <name type="scientific">Cohnella yongneupensis</name>
    <dbReference type="NCBI Taxonomy" id="425006"/>
    <lineage>
        <taxon>Bacteria</taxon>
        <taxon>Bacillati</taxon>
        <taxon>Bacillota</taxon>
        <taxon>Bacilli</taxon>
        <taxon>Bacillales</taxon>
        <taxon>Paenibacillaceae</taxon>
        <taxon>Cohnella</taxon>
    </lineage>
</organism>
<keyword evidence="3" id="KW-1185">Reference proteome</keyword>
<reference evidence="3" key="1">
    <citation type="journal article" date="2019" name="Int. J. Syst. Evol. Microbiol.">
        <title>The Global Catalogue of Microorganisms (GCM) 10K type strain sequencing project: providing services to taxonomists for standard genome sequencing and annotation.</title>
        <authorList>
            <consortium name="The Broad Institute Genomics Platform"/>
            <consortium name="The Broad Institute Genome Sequencing Center for Infectious Disease"/>
            <person name="Wu L."/>
            <person name="Ma J."/>
        </authorList>
    </citation>
    <scope>NUCLEOTIDE SEQUENCE [LARGE SCALE GENOMIC DNA]</scope>
    <source>
        <strain evidence="3">CGMCC 1.18578</strain>
    </source>
</reference>
<dbReference type="RefSeq" id="WP_378110365.1">
    <property type="nucleotide sequence ID" value="NZ_JBHSNC010000010.1"/>
</dbReference>
<feature type="domain" description="Transcription regulator PadR N-terminal" evidence="1">
    <location>
        <begin position="7"/>
        <end position="83"/>
    </location>
</feature>
<sequence length="195" mass="22231">MSMKLFILGLLMEKDQHPYEIRQTIKQRNWNISFKLRDGSLYYAVDQLRNDGLIEAIEVIPVPGDSRPDKTVYRITEQGKAEFMDLMVHQMEQQSYPQHPIFAALPFIQYADARTVEALVEKHLEACACRIERLQTVLDVKRSLLPSGATHLIEGMKTFSVAERLWLENLLRDAKSDRLNAGSGIDCQGGSPEPD</sequence>
<name>A0ABW0QU70_9BACL</name>
<protein>
    <submittedName>
        <fullName evidence="2">Helix-turn-helix transcriptional regulator</fullName>
    </submittedName>
</protein>
<dbReference type="SUPFAM" id="SSF46785">
    <property type="entry name" value="Winged helix' DNA-binding domain"/>
    <property type="match status" value="1"/>
</dbReference>
<evidence type="ECO:0000259" key="1">
    <source>
        <dbReference type="Pfam" id="PF03551"/>
    </source>
</evidence>
<dbReference type="Gene3D" id="1.10.10.10">
    <property type="entry name" value="Winged helix-like DNA-binding domain superfamily/Winged helix DNA-binding domain"/>
    <property type="match status" value="1"/>
</dbReference>
<dbReference type="InterPro" id="IPR052509">
    <property type="entry name" value="Metal_resp_DNA-bind_regulator"/>
</dbReference>
<proteinExistence type="predicted"/>
<dbReference type="InterPro" id="IPR036388">
    <property type="entry name" value="WH-like_DNA-bd_sf"/>
</dbReference>
<accession>A0ABW0QU70</accession>
<comment type="caution">
    <text evidence="2">The sequence shown here is derived from an EMBL/GenBank/DDBJ whole genome shotgun (WGS) entry which is preliminary data.</text>
</comment>
<dbReference type="Proteomes" id="UP001596108">
    <property type="component" value="Unassembled WGS sequence"/>
</dbReference>
<dbReference type="InterPro" id="IPR036390">
    <property type="entry name" value="WH_DNA-bd_sf"/>
</dbReference>
<dbReference type="Pfam" id="PF03551">
    <property type="entry name" value="PadR"/>
    <property type="match status" value="1"/>
</dbReference>
<dbReference type="PANTHER" id="PTHR33169">
    <property type="entry name" value="PADR-FAMILY TRANSCRIPTIONAL REGULATOR"/>
    <property type="match status" value="1"/>
</dbReference>
<dbReference type="PANTHER" id="PTHR33169:SF14">
    <property type="entry name" value="TRANSCRIPTIONAL REGULATOR RV3488"/>
    <property type="match status" value="1"/>
</dbReference>
<dbReference type="EMBL" id="JBHSNC010000010">
    <property type="protein sequence ID" value="MFC5528524.1"/>
    <property type="molecule type" value="Genomic_DNA"/>
</dbReference>
<evidence type="ECO:0000313" key="2">
    <source>
        <dbReference type="EMBL" id="MFC5528524.1"/>
    </source>
</evidence>
<dbReference type="InterPro" id="IPR005149">
    <property type="entry name" value="Tscrpt_reg_PadR_N"/>
</dbReference>
<gene>
    <name evidence="2" type="ORF">ACFPQ4_03535</name>
</gene>